<dbReference type="EMBL" id="AP019620">
    <property type="protein sequence ID" value="BBJ37304.1"/>
    <property type="molecule type" value="Genomic_DNA"/>
</dbReference>
<feature type="domain" description="Metallo-beta-lactamase" evidence="1">
    <location>
        <begin position="30"/>
        <end position="196"/>
    </location>
</feature>
<name>A0A499U9M0_9ACTN</name>
<dbReference type="InterPro" id="IPR050855">
    <property type="entry name" value="NDM-1-like"/>
</dbReference>
<dbReference type="Pfam" id="PF00753">
    <property type="entry name" value="Lactamase_B"/>
    <property type="match status" value="1"/>
</dbReference>
<sequence>MTTDIRIEEARTEYVFPPGEVFGDEGKAFDIRSYVVVRDGEAIVIDTLLPEHEPTLENALNAAGVGYDAVRAILITHAHPDHIGSLSEIARRAPQARIHAGAAEVRAVSAEAHRPVLPVADGDSVEGLRIIAAPGHTAGHICILEPVTSTLFVGDVALNMDGLDWSVEAFDEDHEQARAQLSRLSRLDFERAMFAHGDSIMSGASEAFRRFVRGGSHGRM</sequence>
<evidence type="ECO:0000313" key="3">
    <source>
        <dbReference type="Proteomes" id="UP000463951"/>
    </source>
</evidence>
<evidence type="ECO:0000259" key="1">
    <source>
        <dbReference type="SMART" id="SM00849"/>
    </source>
</evidence>
<dbReference type="Proteomes" id="UP000463951">
    <property type="component" value="Chromosome"/>
</dbReference>
<dbReference type="SUPFAM" id="SSF56281">
    <property type="entry name" value="Metallo-hydrolase/oxidoreductase"/>
    <property type="match status" value="1"/>
</dbReference>
<proteinExistence type="predicted"/>
<dbReference type="InterPro" id="IPR001279">
    <property type="entry name" value="Metallo-B-lactamas"/>
</dbReference>
<protein>
    <submittedName>
        <fullName evidence="2">Hydrolase</fullName>
    </submittedName>
</protein>
<dbReference type="InterPro" id="IPR036866">
    <property type="entry name" value="RibonucZ/Hydroxyglut_hydro"/>
</dbReference>
<dbReference type="PANTHER" id="PTHR42951">
    <property type="entry name" value="METALLO-BETA-LACTAMASE DOMAIN-CONTAINING"/>
    <property type="match status" value="1"/>
</dbReference>
<evidence type="ECO:0000313" key="2">
    <source>
        <dbReference type="EMBL" id="BBJ37304.1"/>
    </source>
</evidence>
<dbReference type="AlphaFoldDB" id="A0A499U9M0"/>
<reference evidence="2 3" key="1">
    <citation type="journal article" date="2020" name="Int. J. Syst. Evol. Microbiol.">
        <title>Reclassification of Streptomyces castelarensis and Streptomyces sporoclivatus as later heterotypic synonyms of Streptomyces antimycoticus.</title>
        <authorList>
            <person name="Komaki H."/>
            <person name="Tamura T."/>
        </authorList>
    </citation>
    <scope>NUCLEOTIDE SEQUENCE [LARGE SCALE GENOMIC DNA]</scope>
    <source>
        <strain evidence="2 3">NBRC 100767</strain>
    </source>
</reference>
<dbReference type="SMART" id="SM00849">
    <property type="entry name" value="Lactamase_B"/>
    <property type="match status" value="1"/>
</dbReference>
<gene>
    <name evidence="2" type="ORF">SSPO_000220</name>
</gene>
<accession>A0A499U9M0</accession>
<keyword evidence="2" id="KW-0378">Hydrolase</keyword>
<dbReference type="GO" id="GO:0016787">
    <property type="term" value="F:hydrolase activity"/>
    <property type="evidence" value="ECO:0007669"/>
    <property type="project" value="UniProtKB-KW"/>
</dbReference>
<organism evidence="2 3">
    <name type="scientific">Streptomyces antimycoticus</name>
    <dbReference type="NCBI Taxonomy" id="68175"/>
    <lineage>
        <taxon>Bacteria</taxon>
        <taxon>Bacillati</taxon>
        <taxon>Actinomycetota</taxon>
        <taxon>Actinomycetes</taxon>
        <taxon>Kitasatosporales</taxon>
        <taxon>Streptomycetaceae</taxon>
        <taxon>Streptomyces</taxon>
        <taxon>Streptomyces violaceusniger group</taxon>
    </lineage>
</organism>
<dbReference type="Gene3D" id="3.60.15.10">
    <property type="entry name" value="Ribonuclease Z/Hydroxyacylglutathione hydrolase-like"/>
    <property type="match status" value="1"/>
</dbReference>